<organism evidence="2 3">
    <name type="scientific">Candidatus Woykebacteria bacterium RIFCSPLOWO2_01_FULL_43_14</name>
    <dbReference type="NCBI Taxonomy" id="1802605"/>
    <lineage>
        <taxon>Bacteria</taxon>
        <taxon>Candidatus Woykeibacteriota</taxon>
    </lineage>
</organism>
<dbReference type="CDD" id="cd03801">
    <property type="entry name" value="GT4_PimA-like"/>
    <property type="match status" value="1"/>
</dbReference>
<protein>
    <recommendedName>
        <fullName evidence="1">Glycosyl transferase family 1 domain-containing protein</fullName>
    </recommendedName>
</protein>
<dbReference type="InterPro" id="IPR001296">
    <property type="entry name" value="Glyco_trans_1"/>
</dbReference>
<dbReference type="EMBL" id="MHDB01000026">
    <property type="protein sequence ID" value="OGY31773.1"/>
    <property type="molecule type" value="Genomic_DNA"/>
</dbReference>
<dbReference type="STRING" id="1802605.A3A61_02120"/>
<dbReference type="Gene3D" id="3.40.50.2000">
    <property type="entry name" value="Glycogen Phosphorylase B"/>
    <property type="match status" value="2"/>
</dbReference>
<proteinExistence type="predicted"/>
<dbReference type="PANTHER" id="PTHR45947:SF3">
    <property type="entry name" value="SULFOQUINOVOSYL TRANSFERASE SQD2"/>
    <property type="match status" value="1"/>
</dbReference>
<dbReference type="Proteomes" id="UP000177718">
    <property type="component" value="Unassembled WGS sequence"/>
</dbReference>
<dbReference type="PANTHER" id="PTHR45947">
    <property type="entry name" value="SULFOQUINOVOSYL TRANSFERASE SQD2"/>
    <property type="match status" value="1"/>
</dbReference>
<dbReference type="GO" id="GO:0016757">
    <property type="term" value="F:glycosyltransferase activity"/>
    <property type="evidence" value="ECO:0007669"/>
    <property type="project" value="InterPro"/>
</dbReference>
<gene>
    <name evidence="2" type="ORF">A3A61_02120</name>
</gene>
<sequence length="369" mass="41749">MIKVLISSHAYIVGLNQQKLESLARNKDLELSLLVPKKWRSVLREISLEKVDDPGYSIYPTAAFFQGKNDRFFYNPFDLLKVFHSVGPDVVHIEEEPWSVACLELMLAAKLFGAKALFFTWENLSRSHKTWYGLIERINLFLADGAIAGNSEAKVVLETKGFRRPVIVLPQLGIDLETFKKTNPEKVKKELGLKGFVIGFVGRLDPQKGIKDLVTSAQKLSFDWQLFIVGNGPLKEWVETESKKDPRMLYYGVADHSDMPKLFNAMDVFVLPSVSTEVWKEQFGHTLIEAMATQVPVIGSNSGAIPEVIGEAGLIFKEGNVEDLSEKIKQVYEDKKLRKDLSSKGLERVKNHYTHQEISSQTLPFYKSL</sequence>
<dbReference type="Pfam" id="PF00534">
    <property type="entry name" value="Glycos_transf_1"/>
    <property type="match status" value="1"/>
</dbReference>
<name>A0A1G1WVP7_9BACT</name>
<feature type="domain" description="Glycosyl transferase family 1" evidence="1">
    <location>
        <begin position="186"/>
        <end position="345"/>
    </location>
</feature>
<dbReference type="InterPro" id="IPR050194">
    <property type="entry name" value="Glycosyltransferase_grp1"/>
</dbReference>
<accession>A0A1G1WVP7</accession>
<dbReference type="SUPFAM" id="SSF53756">
    <property type="entry name" value="UDP-Glycosyltransferase/glycogen phosphorylase"/>
    <property type="match status" value="1"/>
</dbReference>
<dbReference type="AlphaFoldDB" id="A0A1G1WVP7"/>
<evidence type="ECO:0000313" key="2">
    <source>
        <dbReference type="EMBL" id="OGY31773.1"/>
    </source>
</evidence>
<evidence type="ECO:0000313" key="3">
    <source>
        <dbReference type="Proteomes" id="UP000177718"/>
    </source>
</evidence>
<comment type="caution">
    <text evidence="2">The sequence shown here is derived from an EMBL/GenBank/DDBJ whole genome shotgun (WGS) entry which is preliminary data.</text>
</comment>
<reference evidence="2 3" key="1">
    <citation type="journal article" date="2016" name="Nat. Commun.">
        <title>Thousands of microbial genomes shed light on interconnected biogeochemical processes in an aquifer system.</title>
        <authorList>
            <person name="Anantharaman K."/>
            <person name="Brown C.T."/>
            <person name="Hug L.A."/>
            <person name="Sharon I."/>
            <person name="Castelle C.J."/>
            <person name="Probst A.J."/>
            <person name="Thomas B.C."/>
            <person name="Singh A."/>
            <person name="Wilkins M.J."/>
            <person name="Karaoz U."/>
            <person name="Brodie E.L."/>
            <person name="Williams K.H."/>
            <person name="Hubbard S.S."/>
            <person name="Banfield J.F."/>
        </authorList>
    </citation>
    <scope>NUCLEOTIDE SEQUENCE [LARGE SCALE GENOMIC DNA]</scope>
</reference>
<evidence type="ECO:0000259" key="1">
    <source>
        <dbReference type="Pfam" id="PF00534"/>
    </source>
</evidence>